<evidence type="ECO:0000313" key="6">
    <source>
        <dbReference type="Proteomes" id="UP000240653"/>
    </source>
</evidence>
<dbReference type="GO" id="GO:0016491">
    <property type="term" value="F:oxidoreductase activity"/>
    <property type="evidence" value="ECO:0007669"/>
    <property type="project" value="UniProtKB-KW"/>
</dbReference>
<organism evidence="5 6">
    <name type="scientific">Pseudaminobacter soli</name>
    <name type="common">ex Li et al. 2025</name>
    <dbReference type="NCBI Taxonomy" id="1295366"/>
    <lineage>
        <taxon>Bacteria</taxon>
        <taxon>Pseudomonadati</taxon>
        <taxon>Pseudomonadota</taxon>
        <taxon>Alphaproteobacteria</taxon>
        <taxon>Hyphomicrobiales</taxon>
        <taxon>Phyllobacteriaceae</taxon>
        <taxon>Pseudaminobacter</taxon>
    </lineage>
</organism>
<keyword evidence="6" id="KW-1185">Reference proteome</keyword>
<dbReference type="InterPro" id="IPR050984">
    <property type="entry name" value="Gfo/Idh/MocA_domain"/>
</dbReference>
<feature type="domain" description="GFO/IDH/MocA-like oxidoreductase" evidence="4">
    <location>
        <begin position="130"/>
        <end position="245"/>
    </location>
</feature>
<evidence type="ECO:0000259" key="4">
    <source>
        <dbReference type="Pfam" id="PF22725"/>
    </source>
</evidence>
<dbReference type="SUPFAM" id="SSF55347">
    <property type="entry name" value="Glyceraldehyde-3-phosphate dehydrogenase-like, C-terminal domain"/>
    <property type="match status" value="1"/>
</dbReference>
<dbReference type="InterPro" id="IPR036291">
    <property type="entry name" value="NAD(P)-bd_dom_sf"/>
</dbReference>
<name>A0A2P7SI73_9HYPH</name>
<dbReference type="Pfam" id="PF22725">
    <property type="entry name" value="GFO_IDH_MocA_C3"/>
    <property type="match status" value="1"/>
</dbReference>
<dbReference type="AlphaFoldDB" id="A0A2P7SI73"/>
<dbReference type="Gene3D" id="3.40.50.720">
    <property type="entry name" value="NAD(P)-binding Rossmann-like Domain"/>
    <property type="match status" value="1"/>
</dbReference>
<dbReference type="InterPro" id="IPR000683">
    <property type="entry name" value="Gfo/Idh/MocA-like_OxRdtase_N"/>
</dbReference>
<evidence type="ECO:0000313" key="5">
    <source>
        <dbReference type="EMBL" id="PSJ62189.1"/>
    </source>
</evidence>
<reference evidence="5 6" key="1">
    <citation type="submission" date="2018-03" db="EMBL/GenBank/DDBJ databases">
        <title>The draft genome of Mesorhizobium soli JCM 19897.</title>
        <authorList>
            <person name="Li L."/>
            <person name="Liu L."/>
            <person name="Liang L."/>
            <person name="Wang T."/>
            <person name="Zhang X."/>
        </authorList>
    </citation>
    <scope>NUCLEOTIDE SEQUENCE [LARGE SCALE GENOMIC DNA]</scope>
    <source>
        <strain evidence="5 6">JCM 19897</strain>
    </source>
</reference>
<comment type="caution">
    <text evidence="5">The sequence shown here is derived from an EMBL/GenBank/DDBJ whole genome shotgun (WGS) entry which is preliminary data.</text>
</comment>
<sequence length="328" mass="36496">MFRWGVLSTAKIAREQLLPAIADAENGVVAAIASRDAGKARALADRFGAPHAFGSYEELLASDAIDGVYIPLPTSQHVEWAAKAAEAGKHVLVEKPLALKAEDIAPLIEVRDRKKVLISEAFMVFYHPQWRKVRELVADGAIGRLRHVQGAFSYFNVDPGNMRNQPDLGGGALLDIGVYPTVVTRLVTGQEPQRIQTRIEWDRAFGTDIYSSVKADFGDFELSFYCSTQMALRQSMVFHGEAGFIEVHAPFNAGDYDHHRIELHNQKRNEATVFRFPGTRQYRLEVEAFARAAQGSGEPVFSLENSVLNQKTIDAIFRASEHDGWEKV</sequence>
<dbReference type="RefSeq" id="WP_106723368.1">
    <property type="nucleotide sequence ID" value="NZ_PXYL01000003.1"/>
</dbReference>
<dbReference type="SUPFAM" id="SSF51735">
    <property type="entry name" value="NAD(P)-binding Rossmann-fold domains"/>
    <property type="match status" value="1"/>
</dbReference>
<gene>
    <name evidence="5" type="ORF">C7I85_07670</name>
</gene>
<dbReference type="OrthoDB" id="9774191at2"/>
<feature type="domain" description="Gfo/Idh/MocA-like oxidoreductase N-terminal" evidence="3">
    <location>
        <begin position="2"/>
        <end position="120"/>
    </location>
</feature>
<dbReference type="Proteomes" id="UP000240653">
    <property type="component" value="Unassembled WGS sequence"/>
</dbReference>
<evidence type="ECO:0000259" key="3">
    <source>
        <dbReference type="Pfam" id="PF01408"/>
    </source>
</evidence>
<evidence type="ECO:0000256" key="1">
    <source>
        <dbReference type="ARBA" id="ARBA00010928"/>
    </source>
</evidence>
<dbReference type="PANTHER" id="PTHR22604">
    <property type="entry name" value="OXIDOREDUCTASES"/>
    <property type="match status" value="1"/>
</dbReference>
<dbReference type="PANTHER" id="PTHR22604:SF105">
    <property type="entry name" value="TRANS-1,2-DIHYDROBENZENE-1,2-DIOL DEHYDROGENASE"/>
    <property type="match status" value="1"/>
</dbReference>
<evidence type="ECO:0000256" key="2">
    <source>
        <dbReference type="ARBA" id="ARBA00023002"/>
    </source>
</evidence>
<keyword evidence="2" id="KW-0560">Oxidoreductase</keyword>
<dbReference type="GO" id="GO:0000166">
    <property type="term" value="F:nucleotide binding"/>
    <property type="evidence" value="ECO:0007669"/>
    <property type="project" value="InterPro"/>
</dbReference>
<comment type="similarity">
    <text evidence="1">Belongs to the Gfo/Idh/MocA family.</text>
</comment>
<accession>A0A2P7SI73</accession>
<dbReference type="Pfam" id="PF01408">
    <property type="entry name" value="GFO_IDH_MocA"/>
    <property type="match status" value="1"/>
</dbReference>
<proteinExistence type="inferred from homology"/>
<dbReference type="InterPro" id="IPR055170">
    <property type="entry name" value="GFO_IDH_MocA-like_dom"/>
</dbReference>
<dbReference type="Gene3D" id="3.30.360.10">
    <property type="entry name" value="Dihydrodipicolinate Reductase, domain 2"/>
    <property type="match status" value="1"/>
</dbReference>
<dbReference type="EMBL" id="PXYL01000003">
    <property type="protein sequence ID" value="PSJ62189.1"/>
    <property type="molecule type" value="Genomic_DNA"/>
</dbReference>
<protein>
    <submittedName>
        <fullName evidence="5">Oxidoreductase</fullName>
    </submittedName>
</protein>